<evidence type="ECO:0000256" key="3">
    <source>
        <dbReference type="ARBA" id="ARBA00019077"/>
    </source>
</evidence>
<evidence type="ECO:0000256" key="7">
    <source>
        <dbReference type="PIRSR" id="PIRSR639901-1"/>
    </source>
</evidence>
<keyword evidence="8" id="KW-0472">Membrane</keyword>
<sequence length="431" mass="48703">MRFIELSINSVDLSFFLYNTGIRLYKAAVSLSATLGKNQKAQQWLKGRENPWPGLEAALRGKGPVIWVHAASLGEFEQGRPVLEALRKDYPGHAIVLTFFSPSGYEVRKDYKGADYVCYLPLDTAANAARWMETVKPQLAIFIKYEFWYHYMTALYARKVPVLLISGIFRDNQVFFKWYGGLFRKLLRQMRHLFVQNETSLTLLHNIGIQQVTIAGDTRFDRVWALRLQPVSLPAIERFITGTKVLVAGSTWPEDEKLLAEWWHNGGAAGRQLILAPHETDVGHIRDIHRLFPDAVLYSAFAAGESAGGRVMIIDNVGMLSALYRYSSISYVGGGFGKEGIHNILEPATYGKPVIIGPVYQQFNEAVMLVQLRAAIVVNDVASLDRNITALNDMYYYQQITEITGRFVEEHQGATEKILRYIRENGFLSGK</sequence>
<evidence type="ECO:0000256" key="2">
    <source>
        <dbReference type="ARBA" id="ARBA00012621"/>
    </source>
</evidence>
<keyword evidence="4 8" id="KW-0808">Transferase</keyword>
<evidence type="ECO:0000256" key="4">
    <source>
        <dbReference type="ARBA" id="ARBA00022679"/>
    </source>
</evidence>
<comment type="catalytic activity">
    <reaction evidence="6 8">
        <text>lipid IVA (E. coli) + CMP-3-deoxy-beta-D-manno-octulosonate = alpha-Kdo-(2-&gt;6)-lipid IVA (E. coli) + CMP + H(+)</text>
        <dbReference type="Rhea" id="RHEA:28066"/>
        <dbReference type="ChEBI" id="CHEBI:15378"/>
        <dbReference type="ChEBI" id="CHEBI:58603"/>
        <dbReference type="ChEBI" id="CHEBI:60364"/>
        <dbReference type="ChEBI" id="CHEBI:60377"/>
        <dbReference type="ChEBI" id="CHEBI:85987"/>
        <dbReference type="EC" id="2.4.99.12"/>
    </reaction>
</comment>
<dbReference type="UniPathway" id="UPA00958"/>
<evidence type="ECO:0000256" key="5">
    <source>
        <dbReference type="ARBA" id="ARBA00031445"/>
    </source>
</evidence>
<comment type="similarity">
    <text evidence="8">Belongs to the glycosyltransferase group 1 family.</text>
</comment>
<organism evidence="10 11">
    <name type="scientific">Chitinophaga lutea</name>
    <dbReference type="NCBI Taxonomy" id="2488634"/>
    <lineage>
        <taxon>Bacteria</taxon>
        <taxon>Pseudomonadati</taxon>
        <taxon>Bacteroidota</taxon>
        <taxon>Chitinophagia</taxon>
        <taxon>Chitinophagales</taxon>
        <taxon>Chitinophagaceae</taxon>
        <taxon>Chitinophaga</taxon>
    </lineage>
</organism>
<evidence type="ECO:0000256" key="6">
    <source>
        <dbReference type="ARBA" id="ARBA00049183"/>
    </source>
</evidence>
<dbReference type="AlphaFoldDB" id="A0A3N4QDE9"/>
<dbReference type="GO" id="GO:0043842">
    <property type="term" value="F:Kdo transferase activity"/>
    <property type="evidence" value="ECO:0007669"/>
    <property type="project" value="UniProtKB-EC"/>
</dbReference>
<evidence type="ECO:0000313" key="10">
    <source>
        <dbReference type="EMBL" id="RPE09784.1"/>
    </source>
</evidence>
<keyword evidence="8" id="KW-0448">Lipopolysaccharide biosynthesis</keyword>
<accession>A0A3N4QDE9</accession>
<comment type="subcellular location">
    <subcellularLocation>
        <location evidence="8">Cell membrane</location>
    </subcellularLocation>
</comment>
<dbReference type="PANTHER" id="PTHR42755:SF1">
    <property type="entry name" value="3-DEOXY-D-MANNO-OCTULOSONIC ACID TRANSFERASE, MITOCHONDRIAL-RELATED"/>
    <property type="match status" value="1"/>
</dbReference>
<comment type="caution">
    <text evidence="10">The sequence shown here is derived from an EMBL/GenBank/DDBJ whole genome shotgun (WGS) entry which is preliminary data.</text>
</comment>
<comment type="pathway">
    <text evidence="1 8">Bacterial outer membrane biogenesis; LPS core biosynthesis.</text>
</comment>
<name>A0A3N4QDE9_9BACT</name>
<dbReference type="GO" id="GO:0009244">
    <property type="term" value="P:lipopolysaccharide core region biosynthetic process"/>
    <property type="evidence" value="ECO:0007669"/>
    <property type="project" value="UniProtKB-UniRule"/>
</dbReference>
<feature type="active site" description="Proton acceptor" evidence="7">
    <location>
        <position position="75"/>
    </location>
</feature>
<dbReference type="InterPro" id="IPR038107">
    <property type="entry name" value="Glycos_transf_N_sf"/>
</dbReference>
<evidence type="ECO:0000256" key="8">
    <source>
        <dbReference type="RuleBase" id="RU365103"/>
    </source>
</evidence>
<gene>
    <name evidence="10" type="ORF">EGT74_22720</name>
</gene>
<proteinExistence type="inferred from homology"/>
<dbReference type="Gene3D" id="3.40.50.2000">
    <property type="entry name" value="Glycogen Phosphorylase B"/>
    <property type="match status" value="1"/>
</dbReference>
<reference evidence="10 11" key="1">
    <citation type="submission" date="2018-11" db="EMBL/GenBank/DDBJ databases">
        <title>Chitinophaga lutea sp.nov., isolate from arsenic contaminated soil.</title>
        <authorList>
            <person name="Zong Y."/>
        </authorList>
    </citation>
    <scope>NUCLEOTIDE SEQUENCE [LARGE SCALE GENOMIC DNA]</scope>
    <source>
        <strain evidence="10 11">ZY74</strain>
    </source>
</reference>
<dbReference type="GO" id="GO:0009245">
    <property type="term" value="P:lipid A biosynthetic process"/>
    <property type="evidence" value="ECO:0007669"/>
    <property type="project" value="TreeGrafter"/>
</dbReference>
<evidence type="ECO:0000256" key="1">
    <source>
        <dbReference type="ARBA" id="ARBA00004713"/>
    </source>
</evidence>
<keyword evidence="11" id="KW-1185">Reference proteome</keyword>
<feature type="domain" description="3-deoxy-D-manno-octulosonic-acid transferase N-terminal" evidence="9">
    <location>
        <begin position="60"/>
        <end position="221"/>
    </location>
</feature>
<dbReference type="Pfam" id="PF04413">
    <property type="entry name" value="Glycos_transf_N"/>
    <property type="match status" value="1"/>
</dbReference>
<comment type="function">
    <text evidence="8">Involved in lipopolysaccharide (LPS) biosynthesis. Catalyzes the transfer of 3-deoxy-D-manno-octulosonate (Kdo) residue(s) from CMP-Kdo to lipid IV(A), the tetraacyldisaccharide-1,4'-bisphosphate precursor of lipid A.</text>
</comment>
<dbReference type="Gene3D" id="3.40.50.11720">
    <property type="entry name" value="3-Deoxy-D-manno-octulosonic-acid transferase, N-terminal domain"/>
    <property type="match status" value="1"/>
</dbReference>
<dbReference type="Proteomes" id="UP000278351">
    <property type="component" value="Unassembled WGS sequence"/>
</dbReference>
<dbReference type="InterPro" id="IPR039901">
    <property type="entry name" value="Kdotransferase"/>
</dbReference>
<protein>
    <recommendedName>
        <fullName evidence="3 8">3-deoxy-D-manno-octulosonic acid transferase</fullName>
        <shortName evidence="8">Kdo transferase</shortName>
        <ecNumber evidence="2 8">2.4.99.12</ecNumber>
    </recommendedName>
    <alternativeName>
        <fullName evidence="5 8">Lipid IV(A) 3-deoxy-D-manno-octulosonic acid transferase</fullName>
    </alternativeName>
</protein>
<evidence type="ECO:0000259" key="9">
    <source>
        <dbReference type="Pfam" id="PF04413"/>
    </source>
</evidence>
<evidence type="ECO:0000313" key="11">
    <source>
        <dbReference type="Proteomes" id="UP000278351"/>
    </source>
</evidence>
<dbReference type="EC" id="2.4.99.12" evidence="2 8"/>
<dbReference type="SUPFAM" id="SSF53756">
    <property type="entry name" value="UDP-Glycosyltransferase/glycogen phosphorylase"/>
    <property type="match status" value="1"/>
</dbReference>
<keyword evidence="8" id="KW-1003">Cell membrane</keyword>
<dbReference type="EMBL" id="RPDH01000002">
    <property type="protein sequence ID" value="RPE09784.1"/>
    <property type="molecule type" value="Genomic_DNA"/>
</dbReference>
<dbReference type="PANTHER" id="PTHR42755">
    <property type="entry name" value="3-DEOXY-MANNO-OCTULOSONATE CYTIDYLYLTRANSFERASE"/>
    <property type="match status" value="1"/>
</dbReference>
<dbReference type="GO" id="GO:0005886">
    <property type="term" value="C:plasma membrane"/>
    <property type="evidence" value="ECO:0007669"/>
    <property type="project" value="UniProtKB-SubCell"/>
</dbReference>
<dbReference type="InterPro" id="IPR007507">
    <property type="entry name" value="Glycos_transf_N"/>
</dbReference>